<dbReference type="OMA" id="HINESCV"/>
<dbReference type="SUPFAM" id="SSF52540">
    <property type="entry name" value="P-loop containing nucleoside triphosphate hydrolases"/>
    <property type="match status" value="1"/>
</dbReference>
<dbReference type="InterPro" id="IPR006703">
    <property type="entry name" value="G_AIG1"/>
</dbReference>
<dbReference type="Pfam" id="PF04548">
    <property type="entry name" value="AIG1"/>
    <property type="match status" value="1"/>
</dbReference>
<protein>
    <submittedName>
        <fullName evidence="6">GTPase IMAP family member 4-like</fullName>
    </submittedName>
</protein>
<keyword evidence="2" id="KW-0547">Nucleotide-binding</keyword>
<name>A0A670JAK4_PODMU</name>
<feature type="region of interest" description="Disordered" evidence="4">
    <location>
        <begin position="327"/>
        <end position="347"/>
    </location>
</feature>
<dbReference type="InterPro" id="IPR045058">
    <property type="entry name" value="GIMA/IAN/Toc"/>
</dbReference>
<feature type="domain" description="AIG1-type G" evidence="5">
    <location>
        <begin position="107"/>
        <end position="310"/>
    </location>
</feature>
<evidence type="ECO:0000256" key="3">
    <source>
        <dbReference type="ARBA" id="ARBA00023134"/>
    </source>
</evidence>
<comment type="similarity">
    <text evidence="1">Belongs to the TRAFAC class TrmE-Era-EngA-EngB-Septin-like GTPase superfamily. AIG1/Toc34/Toc159-like paraseptin GTPase family. IAN subfamily.</text>
</comment>
<dbReference type="InterPro" id="IPR027417">
    <property type="entry name" value="P-loop_NTPase"/>
</dbReference>
<dbReference type="CDD" id="cd01852">
    <property type="entry name" value="AIG1"/>
    <property type="match status" value="1"/>
</dbReference>
<dbReference type="Ensembl" id="ENSPMRT00000022845.1">
    <property type="protein sequence ID" value="ENSPMRP00000021528.1"/>
    <property type="gene ID" value="ENSPMRG00000013970.1"/>
</dbReference>
<evidence type="ECO:0000256" key="1">
    <source>
        <dbReference type="ARBA" id="ARBA00008535"/>
    </source>
</evidence>
<sequence length="347" mass="39030">MEMASMSSTHPPQKHSWLAARSCSEKPKQLPRIAYLFLLATGEDKTALWEENFRGAAFGLLQFWEKHPRAAAAGDPHGARPTPQTDHRNPEYWLVNFSACLNMAGKSTELRIALVGKTGAGKSATGNTILGDKRFSSFSSPSSVTAKCQKEDTVIGGRRIVVVDTPGFFDINVPEDVTSKEIKTCVKHIYPGAHVIIQVMQLTRFSKEEKAVAQLIQKIFSCKAKDYMIILFTRKEDLEGRPLKAFLAEGDQDLQNQIAQCGGRCLAFNNKAKGQEREEQVTELLGMIDHLVERNKAAPCYTEDMLEVDQEEIEKMKRKIRKEVEREINEENRRKKEEESGSICNIL</sequence>
<evidence type="ECO:0000313" key="7">
    <source>
        <dbReference type="Proteomes" id="UP000472272"/>
    </source>
</evidence>
<feature type="region of interest" description="Disordered" evidence="4">
    <location>
        <begin position="1"/>
        <end position="20"/>
    </location>
</feature>
<dbReference type="PANTHER" id="PTHR10903">
    <property type="entry name" value="GTPASE, IMAP FAMILY MEMBER-RELATED"/>
    <property type="match status" value="1"/>
</dbReference>
<dbReference type="GO" id="GO:0005525">
    <property type="term" value="F:GTP binding"/>
    <property type="evidence" value="ECO:0007669"/>
    <property type="project" value="UniProtKB-KW"/>
</dbReference>
<evidence type="ECO:0000256" key="4">
    <source>
        <dbReference type="SAM" id="MobiDB-lite"/>
    </source>
</evidence>
<accession>A0A670JAK4</accession>
<feature type="compositionally biased region" description="Polar residues" evidence="4">
    <location>
        <begin position="1"/>
        <end position="11"/>
    </location>
</feature>
<feature type="compositionally biased region" description="Basic and acidic residues" evidence="4">
    <location>
        <begin position="327"/>
        <end position="339"/>
    </location>
</feature>
<dbReference type="FunFam" id="3.40.50.300:FF:000366">
    <property type="entry name" value="GTPase, IMAP family member 2"/>
    <property type="match status" value="1"/>
</dbReference>
<dbReference type="PROSITE" id="PS51720">
    <property type="entry name" value="G_AIG1"/>
    <property type="match status" value="1"/>
</dbReference>
<dbReference type="PANTHER" id="PTHR10903:SF170">
    <property type="entry name" value="GTPASE IMAP FAMILY MEMBER 7"/>
    <property type="match status" value="1"/>
</dbReference>
<dbReference type="AlphaFoldDB" id="A0A670JAK4"/>
<gene>
    <name evidence="6" type="primary">LOC114607320</name>
</gene>
<organism evidence="6 7">
    <name type="scientific">Podarcis muralis</name>
    <name type="common">Wall lizard</name>
    <name type="synonym">Lacerta muralis</name>
    <dbReference type="NCBI Taxonomy" id="64176"/>
    <lineage>
        <taxon>Eukaryota</taxon>
        <taxon>Metazoa</taxon>
        <taxon>Chordata</taxon>
        <taxon>Craniata</taxon>
        <taxon>Vertebrata</taxon>
        <taxon>Euteleostomi</taxon>
        <taxon>Lepidosauria</taxon>
        <taxon>Squamata</taxon>
        <taxon>Bifurcata</taxon>
        <taxon>Unidentata</taxon>
        <taxon>Episquamata</taxon>
        <taxon>Laterata</taxon>
        <taxon>Lacertibaenia</taxon>
        <taxon>Lacertidae</taxon>
        <taxon>Podarcis</taxon>
    </lineage>
</organism>
<evidence type="ECO:0000256" key="2">
    <source>
        <dbReference type="ARBA" id="ARBA00022741"/>
    </source>
</evidence>
<reference evidence="6 7" key="1">
    <citation type="journal article" date="2019" name="Proc. Natl. Acad. Sci. U.S.A.">
        <title>Regulatory changes in pterin and carotenoid genes underlie balanced color polymorphisms in the wall lizard.</title>
        <authorList>
            <person name="Andrade P."/>
            <person name="Pinho C."/>
            <person name="Perez I de Lanuza G."/>
            <person name="Afonso S."/>
            <person name="Brejcha J."/>
            <person name="Rubin C.J."/>
            <person name="Wallerman O."/>
            <person name="Pereira P."/>
            <person name="Sabatino S.J."/>
            <person name="Bellati A."/>
            <person name="Pellitteri-Rosa D."/>
            <person name="Bosakova Z."/>
            <person name="Bunikis I."/>
            <person name="Carretero M.A."/>
            <person name="Feiner N."/>
            <person name="Marsik P."/>
            <person name="Pauperio F."/>
            <person name="Salvi D."/>
            <person name="Soler L."/>
            <person name="While G.M."/>
            <person name="Uller T."/>
            <person name="Font E."/>
            <person name="Andersson L."/>
            <person name="Carneiro M."/>
        </authorList>
    </citation>
    <scope>NUCLEOTIDE SEQUENCE</scope>
</reference>
<evidence type="ECO:0000313" key="6">
    <source>
        <dbReference type="Ensembl" id="ENSPMRP00000021528.1"/>
    </source>
</evidence>
<keyword evidence="7" id="KW-1185">Reference proteome</keyword>
<dbReference type="Proteomes" id="UP000472272">
    <property type="component" value="Chromosome 12"/>
</dbReference>
<dbReference type="Gene3D" id="3.40.50.300">
    <property type="entry name" value="P-loop containing nucleotide triphosphate hydrolases"/>
    <property type="match status" value="1"/>
</dbReference>
<reference evidence="6" key="3">
    <citation type="submission" date="2025-09" db="UniProtKB">
        <authorList>
            <consortium name="Ensembl"/>
        </authorList>
    </citation>
    <scope>IDENTIFICATION</scope>
</reference>
<proteinExistence type="inferred from homology"/>
<reference evidence="6" key="2">
    <citation type="submission" date="2025-08" db="UniProtKB">
        <authorList>
            <consortium name="Ensembl"/>
        </authorList>
    </citation>
    <scope>IDENTIFICATION</scope>
</reference>
<dbReference type="GeneTree" id="ENSGT00940000159509"/>
<evidence type="ECO:0000259" key="5">
    <source>
        <dbReference type="PROSITE" id="PS51720"/>
    </source>
</evidence>
<keyword evidence="3" id="KW-0342">GTP-binding</keyword>